<gene>
    <name evidence="2" type="ORF">Tci_920611</name>
</gene>
<feature type="compositionally biased region" description="Low complexity" evidence="1">
    <location>
        <begin position="64"/>
        <end position="79"/>
    </location>
</feature>
<evidence type="ECO:0000313" key="2">
    <source>
        <dbReference type="EMBL" id="GFD48642.1"/>
    </source>
</evidence>
<feature type="compositionally biased region" description="Polar residues" evidence="1">
    <location>
        <begin position="44"/>
        <end position="56"/>
    </location>
</feature>
<dbReference type="AlphaFoldDB" id="A0A699WLJ8"/>
<protein>
    <submittedName>
        <fullName evidence="2">Ribonuclease H-like domain, reverse transcriptase, RNA-dependent DNA polymerase</fullName>
    </submittedName>
</protein>
<evidence type="ECO:0000256" key="1">
    <source>
        <dbReference type="SAM" id="MobiDB-lite"/>
    </source>
</evidence>
<feature type="non-terminal residue" evidence="2">
    <location>
        <position position="1"/>
    </location>
</feature>
<keyword evidence="2" id="KW-0695">RNA-directed DNA polymerase</keyword>
<proteinExistence type="predicted"/>
<feature type="region of interest" description="Disordered" evidence="1">
    <location>
        <begin position="42"/>
        <end position="102"/>
    </location>
</feature>
<reference evidence="2" key="1">
    <citation type="journal article" date="2019" name="Sci. Rep.">
        <title>Draft genome of Tanacetum cinerariifolium, the natural source of mosquito coil.</title>
        <authorList>
            <person name="Yamashiro T."/>
            <person name="Shiraishi A."/>
            <person name="Satake H."/>
            <person name="Nakayama K."/>
        </authorList>
    </citation>
    <scope>NUCLEOTIDE SEQUENCE</scope>
</reference>
<keyword evidence="2" id="KW-0808">Transferase</keyword>
<dbReference type="GO" id="GO:0003964">
    <property type="term" value="F:RNA-directed DNA polymerase activity"/>
    <property type="evidence" value="ECO:0007669"/>
    <property type="project" value="UniProtKB-KW"/>
</dbReference>
<sequence>KTKGGLEYISFDDLYNKLKFLEIDTKVYSSSSSTFSNAAFVSTGGSSQGNLSYQESGNGGYTTSPGSSSSKRSSKSKCSVVDGSIDWDKQTEEGNTEPRTLENFGMVAGIEIA</sequence>
<organism evidence="2">
    <name type="scientific">Tanacetum cinerariifolium</name>
    <name type="common">Dalmatian daisy</name>
    <name type="synonym">Chrysanthemum cinerariifolium</name>
    <dbReference type="NCBI Taxonomy" id="118510"/>
    <lineage>
        <taxon>Eukaryota</taxon>
        <taxon>Viridiplantae</taxon>
        <taxon>Streptophyta</taxon>
        <taxon>Embryophyta</taxon>
        <taxon>Tracheophyta</taxon>
        <taxon>Spermatophyta</taxon>
        <taxon>Magnoliopsida</taxon>
        <taxon>eudicotyledons</taxon>
        <taxon>Gunneridae</taxon>
        <taxon>Pentapetalae</taxon>
        <taxon>asterids</taxon>
        <taxon>campanulids</taxon>
        <taxon>Asterales</taxon>
        <taxon>Asteraceae</taxon>
        <taxon>Asteroideae</taxon>
        <taxon>Anthemideae</taxon>
        <taxon>Anthemidinae</taxon>
        <taxon>Tanacetum</taxon>
    </lineage>
</organism>
<name>A0A699WLJ8_TANCI</name>
<accession>A0A699WLJ8</accession>
<keyword evidence="2" id="KW-0548">Nucleotidyltransferase</keyword>
<dbReference type="EMBL" id="BKCJ011727086">
    <property type="protein sequence ID" value="GFD48642.1"/>
    <property type="molecule type" value="Genomic_DNA"/>
</dbReference>
<comment type="caution">
    <text evidence="2">The sequence shown here is derived from an EMBL/GenBank/DDBJ whole genome shotgun (WGS) entry which is preliminary data.</text>
</comment>